<feature type="active site" evidence="2">
    <location>
        <position position="137"/>
    </location>
</feature>
<feature type="binding site" evidence="2">
    <location>
        <position position="136"/>
    </location>
    <ligand>
        <name>Fe cation</name>
        <dbReference type="ChEBI" id="CHEBI:24875"/>
    </ligand>
</feature>
<dbReference type="NCBIfam" id="NF001159">
    <property type="entry name" value="PRK00150.1-3"/>
    <property type="match status" value="1"/>
</dbReference>
<keyword evidence="2" id="KW-0408">Iron</keyword>
<dbReference type="Gene3D" id="3.90.45.10">
    <property type="entry name" value="Peptide deformylase"/>
    <property type="match status" value="1"/>
</dbReference>
<dbReference type="NCBIfam" id="TIGR00079">
    <property type="entry name" value="pept_deformyl"/>
    <property type="match status" value="1"/>
</dbReference>
<feature type="binding site" evidence="2">
    <location>
        <position position="140"/>
    </location>
    <ligand>
        <name>Fe cation</name>
        <dbReference type="ChEBI" id="CHEBI:24875"/>
    </ligand>
</feature>
<keyword evidence="4" id="KW-1185">Reference proteome</keyword>
<dbReference type="GO" id="GO:0046872">
    <property type="term" value="F:metal ion binding"/>
    <property type="evidence" value="ECO:0007669"/>
    <property type="project" value="UniProtKB-KW"/>
</dbReference>
<dbReference type="SUPFAM" id="SSF56420">
    <property type="entry name" value="Peptide deformylase"/>
    <property type="match status" value="1"/>
</dbReference>
<name>A0A5K7YS15_9BACT</name>
<dbReference type="KEGG" id="dalk:DSCA_13670"/>
<evidence type="ECO:0000313" key="4">
    <source>
        <dbReference type="Proteomes" id="UP000427906"/>
    </source>
</evidence>
<dbReference type="EC" id="3.5.1.88" evidence="2"/>
<dbReference type="AlphaFoldDB" id="A0A5K7YS15"/>
<sequence>MTVLDILTYPDKFLKKQTAAVENIDGALQTVFDNMAATMYQAPGIGLAAPQVGIGQSFVIYDIAPREEGHDLQVLVNPKIITSEGEIISENEGCLSVPEFRADVKRAERILVEGVDRDGNPLRFEADGMLAIVIQHELDHLDGTLFIDHISALKRQMYKRRVKKEMKQR</sequence>
<dbReference type="EMBL" id="AP021874">
    <property type="protein sequence ID" value="BBO67437.1"/>
    <property type="molecule type" value="Genomic_DNA"/>
</dbReference>
<accession>A0A5K7YS15</accession>
<keyword evidence="2" id="KW-0479">Metal-binding</keyword>
<proteinExistence type="inferred from homology"/>
<feature type="binding site" evidence="2">
    <location>
        <position position="94"/>
    </location>
    <ligand>
        <name>Fe cation</name>
        <dbReference type="ChEBI" id="CHEBI:24875"/>
    </ligand>
</feature>
<evidence type="ECO:0000256" key="1">
    <source>
        <dbReference type="ARBA" id="ARBA00010759"/>
    </source>
</evidence>
<dbReference type="PRINTS" id="PR01576">
    <property type="entry name" value="PDEFORMYLASE"/>
</dbReference>
<dbReference type="Proteomes" id="UP000427906">
    <property type="component" value="Chromosome"/>
</dbReference>
<dbReference type="GO" id="GO:0006412">
    <property type="term" value="P:translation"/>
    <property type="evidence" value="ECO:0007669"/>
    <property type="project" value="UniProtKB-UniRule"/>
</dbReference>
<protein>
    <recommendedName>
        <fullName evidence="2">Peptide deformylase</fullName>
        <shortName evidence="2">PDF</shortName>
        <ecNumber evidence="2">3.5.1.88</ecNumber>
    </recommendedName>
    <alternativeName>
        <fullName evidence="2">Polypeptide deformylase</fullName>
    </alternativeName>
</protein>
<gene>
    <name evidence="2 3" type="primary">def</name>
    <name evidence="3" type="ORF">DSCA_13670</name>
</gene>
<dbReference type="PANTHER" id="PTHR10458:SF22">
    <property type="entry name" value="PEPTIDE DEFORMYLASE"/>
    <property type="match status" value="1"/>
</dbReference>
<evidence type="ECO:0000256" key="2">
    <source>
        <dbReference type="HAMAP-Rule" id="MF_00163"/>
    </source>
</evidence>
<comment type="similarity">
    <text evidence="1 2">Belongs to the polypeptide deformylase family.</text>
</comment>
<organism evidence="3 4">
    <name type="scientific">Desulfosarcina alkanivorans</name>
    <dbReference type="NCBI Taxonomy" id="571177"/>
    <lineage>
        <taxon>Bacteria</taxon>
        <taxon>Pseudomonadati</taxon>
        <taxon>Thermodesulfobacteriota</taxon>
        <taxon>Desulfobacteria</taxon>
        <taxon>Desulfobacterales</taxon>
        <taxon>Desulfosarcinaceae</taxon>
        <taxon>Desulfosarcina</taxon>
    </lineage>
</organism>
<reference evidence="3 4" key="1">
    <citation type="submission" date="2019-11" db="EMBL/GenBank/DDBJ databases">
        <title>Comparative genomics of hydrocarbon-degrading Desulfosarcina strains.</title>
        <authorList>
            <person name="Watanabe M."/>
            <person name="Kojima H."/>
            <person name="Fukui M."/>
        </authorList>
    </citation>
    <scope>NUCLEOTIDE SEQUENCE [LARGE SCALE GENOMIC DNA]</scope>
    <source>
        <strain evidence="3 4">PL12</strain>
    </source>
</reference>
<dbReference type="InterPro" id="IPR036821">
    <property type="entry name" value="Peptide_deformylase_sf"/>
</dbReference>
<keyword evidence="2" id="KW-0648">Protein biosynthesis</keyword>
<dbReference type="InterPro" id="IPR023635">
    <property type="entry name" value="Peptide_deformylase"/>
</dbReference>
<dbReference type="GO" id="GO:0042586">
    <property type="term" value="F:peptide deformylase activity"/>
    <property type="evidence" value="ECO:0007669"/>
    <property type="project" value="UniProtKB-UniRule"/>
</dbReference>
<dbReference type="PIRSF" id="PIRSF004749">
    <property type="entry name" value="Pep_def"/>
    <property type="match status" value="1"/>
</dbReference>
<keyword evidence="2" id="KW-0378">Hydrolase</keyword>
<dbReference type="HAMAP" id="MF_00163">
    <property type="entry name" value="Pep_deformylase"/>
    <property type="match status" value="1"/>
</dbReference>
<dbReference type="OrthoDB" id="9804313at2"/>
<comment type="cofactor">
    <cofactor evidence="2">
        <name>Fe(2+)</name>
        <dbReference type="ChEBI" id="CHEBI:29033"/>
    </cofactor>
    <text evidence="2">Binds 1 Fe(2+) ion.</text>
</comment>
<dbReference type="CDD" id="cd00487">
    <property type="entry name" value="Pep_deformylase"/>
    <property type="match status" value="1"/>
</dbReference>
<comment type="function">
    <text evidence="2">Removes the formyl group from the N-terminal Met of newly synthesized proteins. Requires at least a dipeptide for an efficient rate of reaction. N-terminal L-methionine is a prerequisite for activity but the enzyme has broad specificity at other positions.</text>
</comment>
<comment type="catalytic activity">
    <reaction evidence="2">
        <text>N-terminal N-formyl-L-methionyl-[peptide] + H2O = N-terminal L-methionyl-[peptide] + formate</text>
        <dbReference type="Rhea" id="RHEA:24420"/>
        <dbReference type="Rhea" id="RHEA-COMP:10639"/>
        <dbReference type="Rhea" id="RHEA-COMP:10640"/>
        <dbReference type="ChEBI" id="CHEBI:15377"/>
        <dbReference type="ChEBI" id="CHEBI:15740"/>
        <dbReference type="ChEBI" id="CHEBI:49298"/>
        <dbReference type="ChEBI" id="CHEBI:64731"/>
        <dbReference type="EC" id="3.5.1.88"/>
    </reaction>
</comment>
<dbReference type="PANTHER" id="PTHR10458">
    <property type="entry name" value="PEPTIDE DEFORMYLASE"/>
    <property type="match status" value="1"/>
</dbReference>
<evidence type="ECO:0000313" key="3">
    <source>
        <dbReference type="EMBL" id="BBO67437.1"/>
    </source>
</evidence>
<dbReference type="Pfam" id="PF01327">
    <property type="entry name" value="Pep_deformylase"/>
    <property type="match status" value="1"/>
</dbReference>